<dbReference type="AlphaFoldDB" id="A0A2R8AVJ6"/>
<gene>
    <name evidence="1" type="ORF">PRI8871_01853</name>
</gene>
<evidence type="ECO:0000313" key="1">
    <source>
        <dbReference type="EMBL" id="SPF80051.1"/>
    </source>
</evidence>
<evidence type="ECO:0008006" key="3">
    <source>
        <dbReference type="Google" id="ProtNLM"/>
    </source>
</evidence>
<dbReference type="OrthoDB" id="7873775at2"/>
<dbReference type="Proteomes" id="UP000244904">
    <property type="component" value="Unassembled WGS sequence"/>
</dbReference>
<proteinExistence type="predicted"/>
<dbReference type="RefSeq" id="WP_146188669.1">
    <property type="nucleotide sequence ID" value="NZ_OMOJ01000003.1"/>
</dbReference>
<dbReference type="EMBL" id="OMOJ01000003">
    <property type="protein sequence ID" value="SPF80051.1"/>
    <property type="molecule type" value="Genomic_DNA"/>
</dbReference>
<reference evidence="2" key="1">
    <citation type="submission" date="2018-03" db="EMBL/GenBank/DDBJ databases">
        <authorList>
            <person name="Rodrigo-Torres L."/>
            <person name="Arahal R. D."/>
            <person name="Lucena T."/>
        </authorList>
    </citation>
    <scope>NUCLEOTIDE SEQUENCE [LARGE SCALE GENOMIC DNA]</scope>
    <source>
        <strain evidence="2">CECT 8871</strain>
    </source>
</reference>
<keyword evidence="2" id="KW-1185">Reference proteome</keyword>
<name>A0A2R8AVJ6_9RHOB</name>
<evidence type="ECO:0000313" key="2">
    <source>
        <dbReference type="Proteomes" id="UP000244904"/>
    </source>
</evidence>
<protein>
    <recommendedName>
        <fullName evidence="3">HPt domain-containing protein</fullName>
    </recommendedName>
</protein>
<sequence>MQNISQASAQDAILLDSEHMAYLKNHLGTHGASDVICKAIDELSLGLARVQNFGSIADKRAVRQNCKALKIAANLVGLKSLAQVADETFVMIETADDVALASVLERLVRVGQASLSALWEHPDLPF</sequence>
<organism evidence="1 2">
    <name type="scientific">Pseudoprimorskyibacter insulae</name>
    <dbReference type="NCBI Taxonomy" id="1695997"/>
    <lineage>
        <taxon>Bacteria</taxon>
        <taxon>Pseudomonadati</taxon>
        <taxon>Pseudomonadota</taxon>
        <taxon>Alphaproteobacteria</taxon>
        <taxon>Rhodobacterales</taxon>
        <taxon>Paracoccaceae</taxon>
        <taxon>Pseudoprimorskyibacter</taxon>
    </lineage>
</organism>
<accession>A0A2R8AVJ6</accession>